<evidence type="ECO:0000313" key="3">
    <source>
        <dbReference type="EMBL" id="JAT71216.1"/>
    </source>
</evidence>
<reference evidence="3" key="2">
    <citation type="submission" date="2015-08" db="EMBL/GenBank/DDBJ databases">
        <authorList>
            <person name="Babu N.S."/>
            <person name="Beckwith C.J."/>
            <person name="Beseler K.G."/>
            <person name="Brison A."/>
            <person name="Carone J.V."/>
            <person name="Caskin T.P."/>
            <person name="Diamond M."/>
            <person name="Durham M.E."/>
            <person name="Foxe J.M."/>
            <person name="Go M."/>
            <person name="Henderson B.A."/>
            <person name="Jones I.B."/>
            <person name="McGettigan J.A."/>
            <person name="Micheletti S.J."/>
            <person name="Nasrallah M.E."/>
            <person name="Ortiz D."/>
            <person name="Piller C.R."/>
            <person name="Privatt S.R."/>
            <person name="Schneider S.L."/>
            <person name="Sharp S."/>
            <person name="Smith T.C."/>
            <person name="Stanton J.D."/>
            <person name="Ullery H.E."/>
            <person name="Wilson R.J."/>
            <person name="Serrano M.G."/>
            <person name="Buck G."/>
            <person name="Lee V."/>
            <person name="Wang Y."/>
            <person name="Carvalho R."/>
            <person name="Voegtly L."/>
            <person name="Shi R."/>
            <person name="Duckworth R."/>
            <person name="Johnson A."/>
            <person name="Loviza R."/>
            <person name="Walstead R."/>
            <person name="Shah Z."/>
            <person name="Kiflezghi M."/>
            <person name="Wade K."/>
            <person name="Ball S.L."/>
            <person name="Bradley K.W."/>
            <person name="Asai D.J."/>
            <person name="Bowman C.A."/>
            <person name="Russell D.A."/>
            <person name="Pope W.H."/>
            <person name="Jacobs-Sera D."/>
            <person name="Hendrix R.W."/>
            <person name="Hatfull G.F."/>
        </authorList>
    </citation>
    <scope>NUCLEOTIDE SEQUENCE</scope>
</reference>
<evidence type="ECO:0000313" key="6">
    <source>
        <dbReference type="Proteomes" id="UP000028924"/>
    </source>
</evidence>
<dbReference type="Proteomes" id="UP000028924">
    <property type="component" value="Unassembled WGS sequence"/>
</dbReference>
<evidence type="ECO:0000256" key="1">
    <source>
        <dbReference type="SAM" id="MobiDB-lite"/>
    </source>
</evidence>
<feature type="transmembrane region" description="Helical" evidence="2">
    <location>
        <begin position="7"/>
        <end position="31"/>
    </location>
</feature>
<dbReference type="AlphaFoldDB" id="A0A087SG95"/>
<feature type="transmembrane region" description="Helical" evidence="2">
    <location>
        <begin position="51"/>
        <end position="72"/>
    </location>
</feature>
<protein>
    <submittedName>
        <fullName evidence="4">Uncharacterized protein</fullName>
    </submittedName>
</protein>
<evidence type="ECO:0000313" key="7">
    <source>
        <dbReference type="Proteomes" id="UP000279271"/>
    </source>
</evidence>
<dbReference type="EMBL" id="KL662110">
    <property type="protein sequence ID" value="KFM24749.1"/>
    <property type="molecule type" value="Genomic_DNA"/>
</dbReference>
<reference evidence="4 6" key="1">
    <citation type="journal article" date="2014" name="BMC Genomics">
        <title>Oil accumulation mechanisms of the oleaginous microalga Chlorella protothecoides revealed through its genome, transcriptomes, and proteomes.</title>
        <authorList>
            <person name="Gao C."/>
            <person name="Wang Y."/>
            <person name="Shen Y."/>
            <person name="Yan D."/>
            <person name="He X."/>
            <person name="Dai J."/>
            <person name="Wu Q."/>
        </authorList>
    </citation>
    <scope>NUCLEOTIDE SEQUENCE [LARGE SCALE GENOMIC DNA]</scope>
    <source>
        <strain evidence="4 6">0710</strain>
    </source>
</reference>
<keyword evidence="2" id="KW-0472">Membrane</keyword>
<keyword evidence="2" id="KW-0812">Transmembrane</keyword>
<evidence type="ECO:0000313" key="5">
    <source>
        <dbReference type="EMBL" id="RMZ52614.1"/>
    </source>
</evidence>
<reference evidence="5" key="5">
    <citation type="submission" date="2018-11" db="EMBL/GenBank/DDBJ databases">
        <title>Characterization of plant carbon substrate utilization by Auxenochlorella protothecoides.</title>
        <authorList>
            <person name="Vogler B.W."/>
            <person name="Starkenburg S.R."/>
            <person name="Sudasinghe N."/>
            <person name="Schambach J.Y."/>
            <person name="Rollin J.A."/>
            <person name="Pattathil S."/>
            <person name="Barry A.N."/>
        </authorList>
    </citation>
    <scope>NUCLEOTIDE SEQUENCE [LARGE SCALE GENOMIC DNA]</scope>
    <source>
        <strain evidence="5">UTEX 25</strain>
    </source>
</reference>
<name>A0A087SG95_AUXPR</name>
<gene>
    <name evidence="5" type="ORF">APUTEX25_000733</name>
    <name evidence="4" type="ORF">F751_3761</name>
    <name evidence="3" type="ORF">g.17948</name>
</gene>
<feature type="region of interest" description="Disordered" evidence="1">
    <location>
        <begin position="152"/>
        <end position="171"/>
    </location>
</feature>
<keyword evidence="2" id="KW-1133">Transmembrane helix</keyword>
<dbReference type="RefSeq" id="XP_011397637.1">
    <property type="nucleotide sequence ID" value="XM_011399335.1"/>
</dbReference>
<proteinExistence type="predicted"/>
<evidence type="ECO:0000313" key="4">
    <source>
        <dbReference type="EMBL" id="KFM24749.1"/>
    </source>
</evidence>
<accession>A0A087SG95</accession>
<reference evidence="7" key="3">
    <citation type="journal article" date="2018" name="Algal Res.">
        <title>Characterization of plant carbon substrate utilization by Auxenochlorella protothecoides.</title>
        <authorList>
            <person name="Vogler B.W."/>
            <person name="Starkenburg S.R."/>
            <person name="Sudasinghe N."/>
            <person name="Schambach J.Y."/>
            <person name="Rollin J.A."/>
            <person name="Pattathil S."/>
            <person name="Barry A.N."/>
        </authorList>
    </citation>
    <scope>NUCLEOTIDE SEQUENCE [LARGE SCALE GENOMIC DNA]</scope>
    <source>
        <strain evidence="7">UTEX 25</strain>
    </source>
</reference>
<evidence type="ECO:0000256" key="2">
    <source>
        <dbReference type="SAM" id="Phobius"/>
    </source>
</evidence>
<reference evidence="5" key="4">
    <citation type="submission" date="2018-10" db="EMBL/GenBank/DDBJ databases">
        <authorList>
            <person name="Hovde B."/>
            <person name="Zhang X."/>
        </authorList>
    </citation>
    <scope>NUCLEOTIDE SEQUENCE [LARGE SCALE GENOMIC DNA]</scope>
    <source>
        <strain evidence="5">UTEX 25</strain>
    </source>
</reference>
<organism evidence="4 6">
    <name type="scientific">Auxenochlorella protothecoides</name>
    <name type="common">Green microalga</name>
    <name type="synonym">Chlorella protothecoides</name>
    <dbReference type="NCBI Taxonomy" id="3075"/>
    <lineage>
        <taxon>Eukaryota</taxon>
        <taxon>Viridiplantae</taxon>
        <taxon>Chlorophyta</taxon>
        <taxon>core chlorophytes</taxon>
        <taxon>Trebouxiophyceae</taxon>
        <taxon>Chlorellales</taxon>
        <taxon>Chlorellaceae</taxon>
        <taxon>Auxenochlorella</taxon>
    </lineage>
</organism>
<keyword evidence="6" id="KW-1185">Reference proteome</keyword>
<feature type="transmembrane region" description="Helical" evidence="2">
    <location>
        <begin position="79"/>
        <end position="96"/>
    </location>
</feature>
<dbReference type="KEGG" id="apro:F751_3761"/>
<dbReference type="EMBL" id="GDKF01007406">
    <property type="protein sequence ID" value="JAT71216.1"/>
    <property type="molecule type" value="Transcribed_RNA"/>
</dbReference>
<dbReference type="Proteomes" id="UP000279271">
    <property type="component" value="Unassembled WGS sequence"/>
</dbReference>
<sequence>MQRSTIVSLLFGLNIIAWIILLGGISAWQYNCNKENPDSIVDVCLTAYAQLAWWAVFFQLFTLIFLAVAYYTRRGSNKLGLMVTLAMVTTLFFVVTNNAFTVVKSSSGALRSSTEAFAAGAILTMMANLLIIFVLGDDMSSAVAAQEPYLNSNPASSVQMSGAKPTSSAMV</sequence>
<dbReference type="GeneID" id="23615152"/>
<feature type="transmembrane region" description="Helical" evidence="2">
    <location>
        <begin position="116"/>
        <end position="136"/>
    </location>
</feature>
<dbReference type="EMBL" id="QOKY01000202">
    <property type="protein sequence ID" value="RMZ52614.1"/>
    <property type="molecule type" value="Genomic_DNA"/>
</dbReference>